<dbReference type="PANTHER" id="PTHR43142">
    <property type="entry name" value="CARBOXYLIC ESTER HYDROLASE"/>
    <property type="match status" value="1"/>
</dbReference>
<dbReference type="Pfam" id="PF00135">
    <property type="entry name" value="COesterase"/>
    <property type="match status" value="1"/>
</dbReference>
<reference evidence="6" key="1">
    <citation type="journal article" date="2024" name="Gigascience">
        <title>Chromosome-level genome of the poultry shaft louse Menopon gallinae provides insight into the host-switching and adaptive evolution of parasitic lice.</title>
        <authorList>
            <person name="Xu Y."/>
            <person name="Ma L."/>
            <person name="Liu S."/>
            <person name="Liang Y."/>
            <person name="Liu Q."/>
            <person name="He Z."/>
            <person name="Tian L."/>
            <person name="Duan Y."/>
            <person name="Cai W."/>
            <person name="Li H."/>
            <person name="Song F."/>
        </authorList>
    </citation>
    <scope>NUCLEOTIDE SEQUENCE</scope>
    <source>
        <strain evidence="6">Cailab_2023a</strain>
    </source>
</reference>
<dbReference type="EMBL" id="JARGDH010000003">
    <property type="protein sequence ID" value="KAL0274050.1"/>
    <property type="molecule type" value="Genomic_DNA"/>
</dbReference>
<evidence type="ECO:0000256" key="4">
    <source>
        <dbReference type="ARBA" id="ARBA00023180"/>
    </source>
</evidence>
<sequence>MSVNSVVVEIAAGLLRGLKVKTVYGAPYFSFKGIPYGTPPLGELRFKPPKPIAPWTGIRDAFKEGNVAPQFDMVTKQYIESSSEDCLYLNVYTKSIPDEKSKTGKLPVMFYIHGGGFTIGSGDAEYYGPDFLVTQDVVLVTCNYRLGPLGFLSLGTKDYPGNNGLKDIVLALKWVQENIAKFSGDPGNVTVFGESAGGAAVEFLAISKSTKNLFHKAIVQSGSTLCPWAFTERGREFAFCLGELLGCKTEDDKTLVDFLRKVPAQQMIAKAKEIIPKLVPGEKFERSAFLVVAEPESEDCILSKHPYDALVAGDFHDIPLINGHVDSEGILFLDDGIPTLKKDEDFERFIPINTPKKISKEIIKKVKNFYFPDGFSESGYIRVLSAKYFLNGIYTSIDSIRKNPTRQSPIYSYVFSFEGENGFYKRLMKLQNYSGVCHCDELGYLFRVCAMSHCAREGSKEYEMIRTMTKLWSNFARTGDPNDGDIPTAWKPMTAKEKNYLDIGESLAMKKDFAAEEVDFWREISQQIRNCQ</sequence>
<comment type="caution">
    <text evidence="6">The sequence shown here is derived from an EMBL/GenBank/DDBJ whole genome shotgun (WGS) entry which is preliminary data.</text>
</comment>
<protein>
    <recommendedName>
        <fullName evidence="5">Carboxylesterase type B domain-containing protein</fullName>
    </recommendedName>
</protein>
<dbReference type="AlphaFoldDB" id="A0AAW2HVT7"/>
<evidence type="ECO:0000256" key="2">
    <source>
        <dbReference type="ARBA" id="ARBA00022487"/>
    </source>
</evidence>
<dbReference type="GO" id="GO:0052689">
    <property type="term" value="F:carboxylic ester hydrolase activity"/>
    <property type="evidence" value="ECO:0007669"/>
    <property type="project" value="UniProtKB-KW"/>
</dbReference>
<proteinExistence type="inferred from homology"/>
<evidence type="ECO:0000256" key="3">
    <source>
        <dbReference type="ARBA" id="ARBA00022801"/>
    </source>
</evidence>
<dbReference type="SUPFAM" id="SSF53474">
    <property type="entry name" value="alpha/beta-Hydrolases"/>
    <property type="match status" value="1"/>
</dbReference>
<name>A0AAW2HVT7_9NEOP</name>
<keyword evidence="2" id="KW-0719">Serine esterase</keyword>
<dbReference type="InterPro" id="IPR029058">
    <property type="entry name" value="AB_hydrolase_fold"/>
</dbReference>
<feature type="domain" description="Carboxylesterase type B" evidence="5">
    <location>
        <begin position="5"/>
        <end position="521"/>
    </location>
</feature>
<comment type="similarity">
    <text evidence="1">Belongs to the type-B carboxylesterase/lipase family.</text>
</comment>
<gene>
    <name evidence="6" type="ORF">PYX00_006574</name>
</gene>
<keyword evidence="3" id="KW-0378">Hydrolase</keyword>
<evidence type="ECO:0000259" key="5">
    <source>
        <dbReference type="Pfam" id="PF00135"/>
    </source>
</evidence>
<evidence type="ECO:0000256" key="1">
    <source>
        <dbReference type="ARBA" id="ARBA00005964"/>
    </source>
</evidence>
<dbReference type="Gene3D" id="3.40.50.1820">
    <property type="entry name" value="alpha/beta hydrolase"/>
    <property type="match status" value="1"/>
</dbReference>
<accession>A0AAW2HVT7</accession>
<dbReference type="PANTHER" id="PTHR43142:SF1">
    <property type="entry name" value="CARBOXYLIC ESTER HYDROLASE"/>
    <property type="match status" value="1"/>
</dbReference>
<dbReference type="InterPro" id="IPR002018">
    <property type="entry name" value="CarbesteraseB"/>
</dbReference>
<keyword evidence="4" id="KW-0325">Glycoprotein</keyword>
<evidence type="ECO:0000313" key="6">
    <source>
        <dbReference type="EMBL" id="KAL0274050.1"/>
    </source>
</evidence>
<organism evidence="6">
    <name type="scientific">Menopon gallinae</name>
    <name type="common">poultry shaft louse</name>
    <dbReference type="NCBI Taxonomy" id="328185"/>
    <lineage>
        <taxon>Eukaryota</taxon>
        <taxon>Metazoa</taxon>
        <taxon>Ecdysozoa</taxon>
        <taxon>Arthropoda</taxon>
        <taxon>Hexapoda</taxon>
        <taxon>Insecta</taxon>
        <taxon>Pterygota</taxon>
        <taxon>Neoptera</taxon>
        <taxon>Paraneoptera</taxon>
        <taxon>Psocodea</taxon>
        <taxon>Troctomorpha</taxon>
        <taxon>Phthiraptera</taxon>
        <taxon>Amblycera</taxon>
        <taxon>Menoponidae</taxon>
        <taxon>Menopon</taxon>
    </lineage>
</organism>